<dbReference type="InterPro" id="IPR010980">
    <property type="entry name" value="Cyt_c/b562"/>
</dbReference>
<evidence type="ECO:0008006" key="3">
    <source>
        <dbReference type="Google" id="ProtNLM"/>
    </source>
</evidence>
<evidence type="ECO:0000313" key="1">
    <source>
        <dbReference type="EMBL" id="TCV79993.1"/>
    </source>
</evidence>
<evidence type="ECO:0000313" key="2">
    <source>
        <dbReference type="Proteomes" id="UP000295649"/>
    </source>
</evidence>
<organism evidence="1 2">
    <name type="scientific">Methylomonas methanica</name>
    <dbReference type="NCBI Taxonomy" id="421"/>
    <lineage>
        <taxon>Bacteria</taxon>
        <taxon>Pseudomonadati</taxon>
        <taxon>Pseudomonadota</taxon>
        <taxon>Gammaproteobacteria</taxon>
        <taxon>Methylococcales</taxon>
        <taxon>Methylococcaceae</taxon>
        <taxon>Methylomonas</taxon>
    </lineage>
</organism>
<dbReference type="Proteomes" id="UP000295649">
    <property type="component" value="Unassembled WGS sequence"/>
</dbReference>
<protein>
    <recommendedName>
        <fullName evidence="3">Cytochrome C</fullName>
    </recommendedName>
</protein>
<dbReference type="EMBL" id="SMCN01000019">
    <property type="protein sequence ID" value="TCV79993.1"/>
    <property type="molecule type" value="Genomic_DNA"/>
</dbReference>
<name>A0ABY2CIH8_METMH</name>
<proteinExistence type="predicted"/>
<sequence length="165" mass="18310">MLICAISAKPKQGVTLYFDQEIKLNKLLFMLILGVFANAVVAEETDKRQILKLSEPQREHVLQEMRALLSGTQSILDALAKDDMAAVAQQARLLGMTMAHKAEDHLKGALPQEFMKLGMTVHQDFDQIAADAESMKDSKHSLSQLSASMTKCVACHASYQIRTQH</sequence>
<keyword evidence="2" id="KW-1185">Reference proteome</keyword>
<dbReference type="SUPFAM" id="SSF47175">
    <property type="entry name" value="Cytochromes"/>
    <property type="match status" value="1"/>
</dbReference>
<comment type="caution">
    <text evidence="1">The sequence shown here is derived from an EMBL/GenBank/DDBJ whole genome shotgun (WGS) entry which is preliminary data.</text>
</comment>
<reference evidence="1 2" key="1">
    <citation type="submission" date="2019-03" db="EMBL/GenBank/DDBJ databases">
        <title>Systems level insights into methane cycling in arid and semi-arid ecosystems.</title>
        <authorList>
            <person name="Kalyuzhnaya M."/>
        </authorList>
    </citation>
    <scope>NUCLEOTIDE SEQUENCE [LARGE SCALE GENOMIC DNA]</scope>
    <source>
        <strain evidence="1 2">S-1</strain>
    </source>
</reference>
<gene>
    <name evidence="1" type="ORF">EDE11_1199</name>
</gene>
<accession>A0ABY2CIH8</accession>